<protein>
    <submittedName>
        <fullName evidence="2">Uncharacterized protein</fullName>
    </submittedName>
</protein>
<organism evidence="2 3">
    <name type="scientific">Thalassomonas haliotis</name>
    <dbReference type="NCBI Taxonomy" id="485448"/>
    <lineage>
        <taxon>Bacteria</taxon>
        <taxon>Pseudomonadati</taxon>
        <taxon>Pseudomonadota</taxon>
        <taxon>Gammaproteobacteria</taxon>
        <taxon>Alteromonadales</taxon>
        <taxon>Colwelliaceae</taxon>
        <taxon>Thalassomonas</taxon>
    </lineage>
</organism>
<dbReference type="EMBL" id="CP059693">
    <property type="protein sequence ID" value="WDE13555.1"/>
    <property type="molecule type" value="Genomic_DNA"/>
</dbReference>
<feature type="region of interest" description="Disordered" evidence="1">
    <location>
        <begin position="1"/>
        <end position="22"/>
    </location>
</feature>
<evidence type="ECO:0000256" key="1">
    <source>
        <dbReference type="SAM" id="MobiDB-lite"/>
    </source>
</evidence>
<proteinExistence type="predicted"/>
<gene>
    <name evidence="2" type="ORF">H3N35_09025</name>
</gene>
<name>A0ABY7VKM7_9GAMM</name>
<evidence type="ECO:0000313" key="2">
    <source>
        <dbReference type="EMBL" id="WDE13555.1"/>
    </source>
</evidence>
<keyword evidence="3" id="KW-1185">Reference proteome</keyword>
<dbReference type="Proteomes" id="UP001215231">
    <property type="component" value="Chromosome"/>
</dbReference>
<dbReference type="RefSeq" id="WP_274053946.1">
    <property type="nucleotide sequence ID" value="NZ_CP059693.1"/>
</dbReference>
<accession>A0ABY7VKM7</accession>
<sequence>MPMIEKNDVSGKKERRHVSPNKHELWSQLNVSQQASVSSLYTYGYELAFIRISSQGKLAVMILNGSPIVIDDEGSINAHPEIQIRQ</sequence>
<reference evidence="2 3" key="1">
    <citation type="journal article" date="2022" name="Mar. Drugs">
        <title>Bioassay-Guided Fractionation Leads to the Detection of Cholic Acid Generated by the Rare Thalassomonas sp.</title>
        <authorList>
            <person name="Pheiffer F."/>
            <person name="Schneider Y.K."/>
            <person name="Hansen E.H."/>
            <person name="Andersen J.H."/>
            <person name="Isaksson J."/>
            <person name="Busche T."/>
            <person name="R C."/>
            <person name="Kalinowski J."/>
            <person name="Zyl L.V."/>
            <person name="Trindade M."/>
        </authorList>
    </citation>
    <scope>NUCLEOTIDE SEQUENCE [LARGE SCALE GENOMIC DNA]</scope>
    <source>
        <strain evidence="2 3">A5K-61T</strain>
    </source>
</reference>
<feature type="compositionally biased region" description="Basic and acidic residues" evidence="1">
    <location>
        <begin position="1"/>
        <end position="12"/>
    </location>
</feature>
<evidence type="ECO:0000313" key="3">
    <source>
        <dbReference type="Proteomes" id="UP001215231"/>
    </source>
</evidence>